<dbReference type="PROSITE" id="PS50865">
    <property type="entry name" value="ZF_MYND_2"/>
    <property type="match status" value="1"/>
</dbReference>
<keyword evidence="6" id="KW-1185">Reference proteome</keyword>
<dbReference type="GO" id="GO:0008170">
    <property type="term" value="F:N-methyltransferase activity"/>
    <property type="evidence" value="ECO:0007669"/>
    <property type="project" value="UniProtKB-ARBA"/>
</dbReference>
<dbReference type="GO" id="GO:0008276">
    <property type="term" value="F:protein methyltransferase activity"/>
    <property type="evidence" value="ECO:0007669"/>
    <property type="project" value="UniProtKB-ARBA"/>
</dbReference>
<dbReference type="OrthoDB" id="265717at2759"/>
<evidence type="ECO:0000256" key="4">
    <source>
        <dbReference type="PROSITE-ProRule" id="PRU00134"/>
    </source>
</evidence>
<proteinExistence type="predicted"/>
<keyword evidence="3" id="KW-0862">Zinc</keyword>
<dbReference type="Pfam" id="PF00856">
    <property type="entry name" value="SET"/>
    <property type="match status" value="1"/>
</dbReference>
<evidence type="ECO:0000313" key="7">
    <source>
        <dbReference type="RefSeq" id="XP_034240562.1"/>
    </source>
</evidence>
<reference evidence="7" key="1">
    <citation type="submission" date="2025-08" db="UniProtKB">
        <authorList>
            <consortium name="RefSeq"/>
        </authorList>
    </citation>
    <scope>IDENTIFICATION</scope>
    <source>
        <tissue evidence="7">Total insect</tissue>
    </source>
</reference>
<dbReference type="InterPro" id="IPR053010">
    <property type="entry name" value="SET_SmydA-8"/>
</dbReference>
<dbReference type="GO" id="GO:0008270">
    <property type="term" value="F:zinc ion binding"/>
    <property type="evidence" value="ECO:0007669"/>
    <property type="project" value="UniProtKB-KW"/>
</dbReference>
<evidence type="ECO:0000256" key="2">
    <source>
        <dbReference type="ARBA" id="ARBA00022771"/>
    </source>
</evidence>
<dbReference type="Gene3D" id="2.170.270.10">
    <property type="entry name" value="SET domain"/>
    <property type="match status" value="1"/>
</dbReference>
<evidence type="ECO:0000313" key="6">
    <source>
        <dbReference type="Proteomes" id="UP000515158"/>
    </source>
</evidence>
<dbReference type="RefSeq" id="XP_034240562.1">
    <property type="nucleotide sequence ID" value="XM_034384671.1"/>
</dbReference>
<dbReference type="InterPro" id="IPR046341">
    <property type="entry name" value="SET_dom_sf"/>
</dbReference>
<dbReference type="GO" id="GO:0008757">
    <property type="term" value="F:S-adenosylmethionine-dependent methyltransferase activity"/>
    <property type="evidence" value="ECO:0007669"/>
    <property type="project" value="UniProtKB-ARBA"/>
</dbReference>
<name>A0A6P8Z1W6_THRPL</name>
<evidence type="ECO:0000256" key="1">
    <source>
        <dbReference type="ARBA" id="ARBA00022723"/>
    </source>
</evidence>
<dbReference type="PANTHER" id="PTHR46455">
    <property type="entry name" value="SET AND MYND DOMAIN CONTAINING, ARTHROPOD-SPECIFIC, MEMBER 4, ISOFORM A"/>
    <property type="match status" value="1"/>
</dbReference>
<dbReference type="InterPro" id="IPR001214">
    <property type="entry name" value="SET_dom"/>
</dbReference>
<dbReference type="Gene3D" id="6.10.140.2220">
    <property type="match status" value="2"/>
</dbReference>
<dbReference type="Gene3D" id="1.10.220.160">
    <property type="match status" value="1"/>
</dbReference>
<evidence type="ECO:0000256" key="3">
    <source>
        <dbReference type="ARBA" id="ARBA00022833"/>
    </source>
</evidence>
<dbReference type="AlphaFoldDB" id="A0A6P8Z1W6"/>
<dbReference type="SUPFAM" id="SSF82199">
    <property type="entry name" value="SET domain"/>
    <property type="match status" value="1"/>
</dbReference>
<keyword evidence="2 4" id="KW-0863">Zinc-finger</keyword>
<accession>A0A6P8Z1W6</accession>
<gene>
    <name evidence="7" type="primary">LOC117644929</name>
</gene>
<dbReference type="PROSITE" id="PS01360">
    <property type="entry name" value="ZF_MYND_1"/>
    <property type="match status" value="1"/>
</dbReference>
<feature type="domain" description="MYND-type" evidence="5">
    <location>
        <begin position="53"/>
        <end position="89"/>
    </location>
</feature>
<dbReference type="Proteomes" id="UP000515158">
    <property type="component" value="Unplaced"/>
</dbReference>
<dbReference type="Pfam" id="PF01753">
    <property type="entry name" value="zf-MYND"/>
    <property type="match status" value="1"/>
</dbReference>
<dbReference type="PANTHER" id="PTHR46455:SF5">
    <property type="entry name" value="SET AND MYND DOMAIN CONTAINING, ARTHROPOD-SPECIFIC, MEMBER 4, ISOFORM A"/>
    <property type="match status" value="1"/>
</dbReference>
<keyword evidence="1" id="KW-0479">Metal-binding</keyword>
<sequence length="590" mass="66233">MSKDMFYFNNPRLKIQLHRVAEGFLVHPPVSFFIAEAAGVMAALTYGPDLGPCSVCEKPSSRACSRCRVDFYCGKEHQVLDFSRHRKGCGVLAERCNDEVGRHLVAVRDIPAGTILMREEPIVAVTTPATLPDQEACVGCCAVRPVRQMKACRGCGWLVCGDACSLKDIHVPECTAFKRANFRYSREFNFGGGKSALHWDGLAALRICLASQQPTLRPRLAKLTSNLDFHCPPDVPEPYASRLRGGSRVLPCRRDEAVSWLRNRVGITWIPIEDLQQALGAFFMNSLKMDGHPNDPLERKLSGLFAGYSLLEHACVPNAFFLPWRLDDSGVGHRYGHVLVAAKNIAAGEHVAITYLPDTVMGTSQRRLDLTWWLFYCRCPMCSDASELGLHVDAWHCGHCNRQGRRCLVTRPAGQWQCDGCGKGGSLYDDPEGSGWAEVSRLERRLDEMQEREAEVRVQEWLSFIADAQGPRGLLHATHRIVFTAKFEMVYQYLADFNNSQGRGLKKVQAVGLRNALGHLRDVLRVADVYRPGLNPLRREVERARFDLLQAILSLKQPQDKVLVAEYLDLRATIRSFLIDPWRKSTFPPC</sequence>
<dbReference type="InParanoid" id="A0A6P8Z1W6"/>
<dbReference type="InterPro" id="IPR002893">
    <property type="entry name" value="Znf_MYND"/>
</dbReference>
<organism evidence="7">
    <name type="scientific">Thrips palmi</name>
    <name type="common">Melon thrips</name>
    <dbReference type="NCBI Taxonomy" id="161013"/>
    <lineage>
        <taxon>Eukaryota</taxon>
        <taxon>Metazoa</taxon>
        <taxon>Ecdysozoa</taxon>
        <taxon>Arthropoda</taxon>
        <taxon>Hexapoda</taxon>
        <taxon>Insecta</taxon>
        <taxon>Pterygota</taxon>
        <taxon>Neoptera</taxon>
        <taxon>Paraneoptera</taxon>
        <taxon>Thysanoptera</taxon>
        <taxon>Terebrantia</taxon>
        <taxon>Thripoidea</taxon>
        <taxon>Thripidae</taxon>
        <taxon>Thrips</taxon>
    </lineage>
</organism>
<protein>
    <submittedName>
        <fullName evidence="7">Uncharacterized protein LOC117644929</fullName>
    </submittedName>
</protein>
<evidence type="ECO:0000259" key="5">
    <source>
        <dbReference type="PROSITE" id="PS50865"/>
    </source>
</evidence>
<dbReference type="GeneID" id="117644929"/>
<dbReference type="KEGG" id="tpal:117644929"/>